<dbReference type="InterPro" id="IPR051202">
    <property type="entry name" value="Peptidase_C40"/>
</dbReference>
<comment type="similarity">
    <text evidence="1">Belongs to the peptidase C40 family.</text>
</comment>
<dbReference type="PANTHER" id="PTHR47053:SF1">
    <property type="entry name" value="MUREIN DD-ENDOPEPTIDASE MEPH-RELATED"/>
    <property type="match status" value="1"/>
</dbReference>
<dbReference type="InterPro" id="IPR000064">
    <property type="entry name" value="NLP_P60_dom"/>
</dbReference>
<dbReference type="RefSeq" id="WP_377282619.1">
    <property type="nucleotide sequence ID" value="NZ_JBHRSI010000007.1"/>
</dbReference>
<evidence type="ECO:0000256" key="4">
    <source>
        <dbReference type="ARBA" id="ARBA00022807"/>
    </source>
</evidence>
<dbReference type="Gene3D" id="2.30.30.40">
    <property type="entry name" value="SH3 Domains"/>
    <property type="match status" value="1"/>
</dbReference>
<dbReference type="PROSITE" id="PS51935">
    <property type="entry name" value="NLPC_P60"/>
    <property type="match status" value="1"/>
</dbReference>
<keyword evidence="7" id="KW-1185">Reference proteome</keyword>
<evidence type="ECO:0000313" key="6">
    <source>
        <dbReference type="EMBL" id="MFD1782853.1"/>
    </source>
</evidence>
<dbReference type="Proteomes" id="UP001597237">
    <property type="component" value="Unassembled WGS sequence"/>
</dbReference>
<keyword evidence="3" id="KW-0378">Hydrolase</keyword>
<dbReference type="EMBL" id="JBHUEY010000001">
    <property type="protein sequence ID" value="MFD1782853.1"/>
    <property type="molecule type" value="Genomic_DNA"/>
</dbReference>
<evidence type="ECO:0000256" key="2">
    <source>
        <dbReference type="ARBA" id="ARBA00022670"/>
    </source>
</evidence>
<comment type="caution">
    <text evidence="6">The sequence shown here is derived from an EMBL/GenBank/DDBJ whole genome shotgun (WGS) entry which is preliminary data.</text>
</comment>
<accession>A0ABW4MYK3</accession>
<dbReference type="Pfam" id="PF18348">
    <property type="entry name" value="SH3_16"/>
    <property type="match status" value="1"/>
</dbReference>
<gene>
    <name evidence="6" type="ORF">ACFSC0_05570</name>
</gene>
<dbReference type="Gene3D" id="3.90.1720.10">
    <property type="entry name" value="endopeptidase domain like (from Nostoc punctiforme)"/>
    <property type="match status" value="1"/>
</dbReference>
<dbReference type="InterPro" id="IPR041382">
    <property type="entry name" value="SH3_16"/>
</dbReference>
<reference evidence="7" key="1">
    <citation type="journal article" date="2019" name="Int. J. Syst. Evol. Microbiol.">
        <title>The Global Catalogue of Microorganisms (GCM) 10K type strain sequencing project: providing services to taxonomists for standard genome sequencing and annotation.</title>
        <authorList>
            <consortium name="The Broad Institute Genomics Platform"/>
            <consortium name="The Broad Institute Genome Sequencing Center for Infectious Disease"/>
            <person name="Wu L."/>
            <person name="Ma J."/>
        </authorList>
    </citation>
    <scope>NUCLEOTIDE SEQUENCE [LARGE SCALE GENOMIC DNA]</scope>
    <source>
        <strain evidence="7">DFY28</strain>
    </source>
</reference>
<keyword evidence="2" id="KW-0645">Protease</keyword>
<evidence type="ECO:0000313" key="7">
    <source>
        <dbReference type="Proteomes" id="UP001597237"/>
    </source>
</evidence>
<protein>
    <submittedName>
        <fullName evidence="6">C40 family peptidase</fullName>
    </submittedName>
</protein>
<proteinExistence type="inferred from homology"/>
<feature type="domain" description="NlpC/P60" evidence="5">
    <location>
        <begin position="156"/>
        <end position="277"/>
    </location>
</feature>
<evidence type="ECO:0000259" key="5">
    <source>
        <dbReference type="PROSITE" id="PS51935"/>
    </source>
</evidence>
<dbReference type="InterPro" id="IPR038765">
    <property type="entry name" value="Papain-like_cys_pep_sf"/>
</dbReference>
<keyword evidence="4" id="KW-0788">Thiol protease</keyword>
<organism evidence="6 7">
    <name type="scientific">Phenylobacterium terrae</name>
    <dbReference type="NCBI Taxonomy" id="2665495"/>
    <lineage>
        <taxon>Bacteria</taxon>
        <taxon>Pseudomonadati</taxon>
        <taxon>Pseudomonadota</taxon>
        <taxon>Alphaproteobacteria</taxon>
        <taxon>Caulobacterales</taxon>
        <taxon>Caulobacteraceae</taxon>
        <taxon>Phenylobacterium</taxon>
    </lineage>
</organism>
<dbReference type="SUPFAM" id="SSF54001">
    <property type="entry name" value="Cysteine proteinases"/>
    <property type="match status" value="1"/>
</dbReference>
<dbReference type="Pfam" id="PF00877">
    <property type="entry name" value="NLPC_P60"/>
    <property type="match status" value="1"/>
</dbReference>
<sequence>MSSDARTTAARPDLAARWLEGLVPAARYVDPQPMVCASPVTGIRGAPSDASEQHDQLLFGEVFQALEIAGGWAWGQAPRDGYVGWVRAADLAPKGPAPTHRIAATLAHAYAEPDVRSPAAGPFVLGSLVAEEAREGRFLKAAGAGWFVLEALSPIGRFETDPVAVAERLAGAPYLWGGRSSLGIDCSGLIQQALYACGRACPRDSDQQARLLGRPISPETFGRGDLVFWKGHVALGLSPDRVLHANSAAMAVSVDTLDEVLVRNRPIYGEPTAWRRL</sequence>
<evidence type="ECO:0000256" key="1">
    <source>
        <dbReference type="ARBA" id="ARBA00007074"/>
    </source>
</evidence>
<dbReference type="PANTHER" id="PTHR47053">
    <property type="entry name" value="MUREIN DD-ENDOPEPTIDASE MEPH-RELATED"/>
    <property type="match status" value="1"/>
</dbReference>
<evidence type="ECO:0000256" key="3">
    <source>
        <dbReference type="ARBA" id="ARBA00022801"/>
    </source>
</evidence>
<name>A0ABW4MYK3_9CAUL</name>